<dbReference type="AlphaFoldDB" id="A0A4U0WL25"/>
<dbReference type="EMBL" id="NAJN01001428">
    <property type="protein sequence ID" value="TKA63258.1"/>
    <property type="molecule type" value="Genomic_DNA"/>
</dbReference>
<sequence>MENILKRDWFSRMWTVQEVVMAQEPLVVCGRKAIRWNNLFWGIMAARVKAGARKKSDFSVVFDSVYPIYTFWLELSRVSEFRESKHRNWVAEDSALFGYWTAFLDFMEESGQIISRTQLAVGAATIAARVYQGLRPLNSTPLSMVMWLCAATMLLTPPPRNDHWDDKLRDVLVDVLNSSRNQQSTEPKDKVYALYGLLQALGVELPQPNYSEEHSLEDAYLGFTRSIIKWHYSLDVLLEASGPWGSNAPSWVPDWSRSYKRLQFPTTRVSGGRIPQINDSSRTFSEDHRELTASGKRMGKVVFRADSLEDLTRVRDATQSRISSVQGLKQLRNEVATLRQWLLVVRDFFLFPMDKVCQLLASIPTLRGIHTDHDLHSWVDIILRDDLKIARNEIPRFMDTLASASDDEASADSSPRIVRETSCPMQYFVSPESGILRALVENKTVWRLHREICGLTAETMTLFVVQSDNSFLLAAGSKSIQVDDVAALLLTLRAPLIMRTAEKAKGKFQVVGVAHIPGLMQGELCLGDDAQAESITLV</sequence>
<keyword evidence="2" id="KW-1185">Reference proteome</keyword>
<name>A0A4U0WL25_9PEZI</name>
<dbReference type="OrthoDB" id="194358at2759"/>
<evidence type="ECO:0008006" key="3">
    <source>
        <dbReference type="Google" id="ProtNLM"/>
    </source>
</evidence>
<evidence type="ECO:0000313" key="1">
    <source>
        <dbReference type="EMBL" id="TKA63258.1"/>
    </source>
</evidence>
<reference evidence="1 2" key="1">
    <citation type="submission" date="2017-03" db="EMBL/GenBank/DDBJ databases">
        <title>Genomes of endolithic fungi from Antarctica.</title>
        <authorList>
            <person name="Coleine C."/>
            <person name="Masonjones S."/>
            <person name="Stajich J.E."/>
        </authorList>
    </citation>
    <scope>NUCLEOTIDE SEQUENCE [LARGE SCALE GENOMIC DNA]</scope>
    <source>
        <strain evidence="1 2">CCFEE 5187</strain>
    </source>
</reference>
<accession>A0A4U0WL25</accession>
<dbReference type="STRING" id="331657.A0A4U0WL25"/>
<dbReference type="Proteomes" id="UP000308768">
    <property type="component" value="Unassembled WGS sequence"/>
</dbReference>
<dbReference type="PANTHER" id="PTHR24148">
    <property type="entry name" value="ANKYRIN REPEAT DOMAIN-CONTAINING PROTEIN 39 HOMOLOG-RELATED"/>
    <property type="match status" value="1"/>
</dbReference>
<protein>
    <recommendedName>
        <fullName evidence="3">Heterokaryon incompatibility domain-containing protein</fullName>
    </recommendedName>
</protein>
<dbReference type="PANTHER" id="PTHR24148:SF64">
    <property type="entry name" value="HETEROKARYON INCOMPATIBILITY DOMAIN-CONTAINING PROTEIN"/>
    <property type="match status" value="1"/>
</dbReference>
<evidence type="ECO:0000313" key="2">
    <source>
        <dbReference type="Proteomes" id="UP000308768"/>
    </source>
</evidence>
<dbReference type="InterPro" id="IPR052895">
    <property type="entry name" value="HetReg/Transcr_Mod"/>
</dbReference>
<comment type="caution">
    <text evidence="1">The sequence shown here is derived from an EMBL/GenBank/DDBJ whole genome shotgun (WGS) entry which is preliminary data.</text>
</comment>
<gene>
    <name evidence="1" type="ORF">B0A49_09163</name>
</gene>
<proteinExistence type="predicted"/>
<organism evidence="1 2">
    <name type="scientific">Cryomyces minteri</name>
    <dbReference type="NCBI Taxonomy" id="331657"/>
    <lineage>
        <taxon>Eukaryota</taxon>
        <taxon>Fungi</taxon>
        <taxon>Dikarya</taxon>
        <taxon>Ascomycota</taxon>
        <taxon>Pezizomycotina</taxon>
        <taxon>Dothideomycetes</taxon>
        <taxon>Dothideomycetes incertae sedis</taxon>
        <taxon>Cryomyces</taxon>
    </lineage>
</organism>